<dbReference type="Gene3D" id="2.40.50.180">
    <property type="entry name" value="CheA-289, Domain 4"/>
    <property type="match status" value="1"/>
</dbReference>
<dbReference type="InterPro" id="IPR036061">
    <property type="entry name" value="CheW-like_dom_sf"/>
</dbReference>
<sequence>MKVMVFHIGADRYALPLWAVARVLPAAALKAIPLAPDYVAGLLDLHGAPVPVIDLSALAGAPSEQLWYDSRILLVDYPLAEGAADGATRPLGLLAEHVIGVDTIDSAALADAGVAGAPFLGQVAADGAGMLQLVSLAQLLSADVRAQLFPATGAPA</sequence>
<dbReference type="Pfam" id="PF01584">
    <property type="entry name" value="CheW"/>
    <property type="match status" value="1"/>
</dbReference>
<protein>
    <submittedName>
        <fullName evidence="2">Chemotaxis protein CheW</fullName>
    </submittedName>
</protein>
<dbReference type="RefSeq" id="WP_206087110.1">
    <property type="nucleotide sequence ID" value="NZ_CP065053.1"/>
</dbReference>
<dbReference type="SUPFAM" id="SSF50341">
    <property type="entry name" value="CheW-like"/>
    <property type="match status" value="1"/>
</dbReference>
<keyword evidence="3" id="KW-1185">Reference proteome</keyword>
<dbReference type="InterPro" id="IPR002545">
    <property type="entry name" value="CheW-lke_dom"/>
</dbReference>
<dbReference type="PROSITE" id="PS50851">
    <property type="entry name" value="CHEW"/>
    <property type="match status" value="1"/>
</dbReference>
<dbReference type="PANTHER" id="PTHR22617">
    <property type="entry name" value="CHEMOTAXIS SENSOR HISTIDINE KINASE-RELATED"/>
    <property type="match status" value="1"/>
</dbReference>
<reference evidence="2 3" key="1">
    <citation type="submission" date="2020-11" db="EMBL/GenBank/DDBJ databases">
        <authorList>
            <person name="Sun Q."/>
        </authorList>
    </citation>
    <scope>NUCLEOTIDE SEQUENCE [LARGE SCALE GENOMIC DNA]</scope>
    <source>
        <strain evidence="2 3">P8398</strain>
    </source>
</reference>
<dbReference type="InterPro" id="IPR039315">
    <property type="entry name" value="CheW"/>
</dbReference>
<dbReference type="SMART" id="SM00260">
    <property type="entry name" value="CheW"/>
    <property type="match status" value="1"/>
</dbReference>
<dbReference type="EMBL" id="CP065053">
    <property type="protein sequence ID" value="QPI47400.1"/>
    <property type="molecule type" value="Genomic_DNA"/>
</dbReference>
<evidence type="ECO:0000259" key="1">
    <source>
        <dbReference type="PROSITE" id="PS50851"/>
    </source>
</evidence>
<dbReference type="Proteomes" id="UP000662888">
    <property type="component" value="Chromosome"/>
</dbReference>
<evidence type="ECO:0000313" key="2">
    <source>
        <dbReference type="EMBL" id="QPI47400.1"/>
    </source>
</evidence>
<accession>A0AA48W5C4</accession>
<proteinExistence type="predicted"/>
<name>A0AA48W5C4_9BURK</name>
<gene>
    <name evidence="2" type="ORF">IV454_17445</name>
</gene>
<evidence type="ECO:0000313" key="3">
    <source>
        <dbReference type="Proteomes" id="UP000662888"/>
    </source>
</evidence>
<feature type="domain" description="CheW-like" evidence="1">
    <location>
        <begin position="1"/>
        <end position="145"/>
    </location>
</feature>
<organism evidence="2 3">
    <name type="scientific">Massilia antarctica</name>
    <dbReference type="NCBI Taxonomy" id="2765360"/>
    <lineage>
        <taxon>Bacteria</taxon>
        <taxon>Pseudomonadati</taxon>
        <taxon>Pseudomonadota</taxon>
        <taxon>Betaproteobacteria</taxon>
        <taxon>Burkholderiales</taxon>
        <taxon>Oxalobacteraceae</taxon>
        <taxon>Telluria group</taxon>
        <taxon>Massilia</taxon>
    </lineage>
</organism>
<dbReference type="PANTHER" id="PTHR22617:SF43">
    <property type="entry name" value="PROTEIN PILI"/>
    <property type="match status" value="1"/>
</dbReference>